<dbReference type="InterPro" id="IPR051010">
    <property type="entry name" value="BCAA_transport"/>
</dbReference>
<keyword evidence="7" id="KW-1185">Reference proteome</keyword>
<proteinExistence type="inferred from homology"/>
<sequence length="416" mass="45133">MLTNKISAVAAVATIALAPSVVAFATGPAQAQQSDVITMGAAVSLTGKYASSGQDTKDGYDITVKKLNDAGGVTVGGKKYKLEVKYYDDESTPARAAQLAERLIQQDGIKYILGPYGSGLSKAMAPITEKYKVPMIQGNGAARELFQNGWKYMFATLTTADQYVSPSVELLAEQFKKAGKDPSAAKIVMAFENDPFSLDVRTGIEELTKKYNMKVLVDDKLPPEINDMAATLTKAKALKPDLLIVSGHEKGAALVVRQTAEMKVDVPMIATSHCDTAQITEKQPKISDYVLCASQWDRSLKFSDKLFGSAEDFAKLFEKDYKRAPSYQVAESAAAVMVFADAFSRAKDLTPDSVRDAIAATDIKTFYGPIKFDATGQNAGKKMIMFQVQNGQYKVVYPAEVANAQIVYPVPSWSKR</sequence>
<evidence type="ECO:0000313" key="6">
    <source>
        <dbReference type="EMBL" id="GIL41829.1"/>
    </source>
</evidence>
<keyword evidence="3" id="KW-0029">Amino-acid transport</keyword>
<comment type="similarity">
    <text evidence="1">Belongs to the leucine-binding protein family.</text>
</comment>
<evidence type="ECO:0000256" key="4">
    <source>
        <dbReference type="SAM" id="SignalP"/>
    </source>
</evidence>
<comment type="caution">
    <text evidence="6">The sequence shown here is derived from an EMBL/GenBank/DDBJ whole genome shotgun (WGS) entry which is preliminary data.</text>
</comment>
<gene>
    <name evidence="6" type="ORF">TMPK1_40660</name>
</gene>
<dbReference type="EMBL" id="BOPV01000001">
    <property type="protein sequence ID" value="GIL41829.1"/>
    <property type="molecule type" value="Genomic_DNA"/>
</dbReference>
<evidence type="ECO:0000256" key="3">
    <source>
        <dbReference type="ARBA" id="ARBA00022970"/>
    </source>
</evidence>
<feature type="signal peptide" evidence="4">
    <location>
        <begin position="1"/>
        <end position="25"/>
    </location>
</feature>
<evidence type="ECO:0000259" key="5">
    <source>
        <dbReference type="Pfam" id="PF13458"/>
    </source>
</evidence>
<dbReference type="InterPro" id="IPR028082">
    <property type="entry name" value="Peripla_BP_I"/>
</dbReference>
<dbReference type="Gene3D" id="3.40.50.2300">
    <property type="match status" value="2"/>
</dbReference>
<evidence type="ECO:0000256" key="2">
    <source>
        <dbReference type="ARBA" id="ARBA00022729"/>
    </source>
</evidence>
<dbReference type="CDD" id="cd06338">
    <property type="entry name" value="PBP1_ABC_ligand_binding-like"/>
    <property type="match status" value="1"/>
</dbReference>
<feature type="chain" id="PRO_5035930587" evidence="4">
    <location>
        <begin position="26"/>
        <end position="416"/>
    </location>
</feature>
<dbReference type="RefSeq" id="WP_420245491.1">
    <property type="nucleotide sequence ID" value="NZ_BOPV01000001.1"/>
</dbReference>
<dbReference type="AlphaFoldDB" id="A0A8S8XIL1"/>
<protein>
    <submittedName>
        <fullName evidence="6">Branched-chain amino acid ABC transporter substrate-binding protein</fullName>
    </submittedName>
</protein>
<dbReference type="SUPFAM" id="SSF53822">
    <property type="entry name" value="Periplasmic binding protein-like I"/>
    <property type="match status" value="1"/>
</dbReference>
<keyword evidence="3" id="KW-0813">Transport</keyword>
<dbReference type="InterPro" id="IPR028081">
    <property type="entry name" value="Leu-bd"/>
</dbReference>
<feature type="domain" description="Leucine-binding protein" evidence="5">
    <location>
        <begin position="37"/>
        <end position="391"/>
    </location>
</feature>
<dbReference type="Proteomes" id="UP000681075">
    <property type="component" value="Unassembled WGS sequence"/>
</dbReference>
<dbReference type="PANTHER" id="PTHR30483">
    <property type="entry name" value="LEUCINE-SPECIFIC-BINDING PROTEIN"/>
    <property type="match status" value="1"/>
</dbReference>
<dbReference type="PANTHER" id="PTHR30483:SF37">
    <property type="entry name" value="ABC TRANSPORTER SUBSTRATE-BINDING PROTEIN"/>
    <property type="match status" value="1"/>
</dbReference>
<dbReference type="Pfam" id="PF13458">
    <property type="entry name" value="Peripla_BP_6"/>
    <property type="match status" value="1"/>
</dbReference>
<reference evidence="6" key="1">
    <citation type="submission" date="2021-02" db="EMBL/GenBank/DDBJ databases">
        <title>Genome sequence of Rhodospirillales sp. strain TMPK1 isolated from soil.</title>
        <authorList>
            <person name="Nakai R."/>
            <person name="Kusada H."/>
            <person name="Tamaki H."/>
        </authorList>
    </citation>
    <scope>NUCLEOTIDE SEQUENCE</scope>
    <source>
        <strain evidence="6">TMPK1</strain>
    </source>
</reference>
<accession>A0A8S8XIL1</accession>
<evidence type="ECO:0000313" key="7">
    <source>
        <dbReference type="Proteomes" id="UP000681075"/>
    </source>
</evidence>
<name>A0A8S8XIL1_9PROT</name>
<organism evidence="6 7">
    <name type="scientific">Roseiterribacter gracilis</name>
    <dbReference type="NCBI Taxonomy" id="2812848"/>
    <lineage>
        <taxon>Bacteria</taxon>
        <taxon>Pseudomonadati</taxon>
        <taxon>Pseudomonadota</taxon>
        <taxon>Alphaproteobacteria</taxon>
        <taxon>Rhodospirillales</taxon>
        <taxon>Roseiterribacteraceae</taxon>
        <taxon>Roseiterribacter</taxon>
    </lineage>
</organism>
<dbReference type="GO" id="GO:0006865">
    <property type="term" value="P:amino acid transport"/>
    <property type="evidence" value="ECO:0007669"/>
    <property type="project" value="UniProtKB-KW"/>
</dbReference>
<evidence type="ECO:0000256" key="1">
    <source>
        <dbReference type="ARBA" id="ARBA00010062"/>
    </source>
</evidence>
<keyword evidence="2 4" id="KW-0732">Signal</keyword>